<keyword evidence="10" id="KW-1185">Reference proteome</keyword>
<comment type="similarity">
    <text evidence="1">Belongs to the FlgM family.</text>
</comment>
<evidence type="ECO:0000256" key="3">
    <source>
        <dbReference type="ARBA" id="ARBA00022491"/>
    </source>
</evidence>
<proteinExistence type="inferred from homology"/>
<dbReference type="RefSeq" id="WP_008587011.1">
    <property type="nucleotide sequence ID" value="NZ_FNOS01000004.1"/>
</dbReference>
<keyword evidence="3" id="KW-0678">Repressor</keyword>
<keyword evidence="4" id="KW-1005">Bacterial flagellum biogenesis</keyword>
<gene>
    <name evidence="9" type="ORF">SAMN04488081_1772</name>
</gene>
<evidence type="ECO:0000256" key="1">
    <source>
        <dbReference type="ARBA" id="ARBA00005322"/>
    </source>
</evidence>
<evidence type="ECO:0000256" key="7">
    <source>
        <dbReference type="SAM" id="MobiDB-lite"/>
    </source>
</evidence>
<feature type="compositionally biased region" description="Low complexity" evidence="7">
    <location>
        <begin position="23"/>
        <end position="35"/>
    </location>
</feature>
<evidence type="ECO:0000313" key="9">
    <source>
        <dbReference type="EMBL" id="SDX97389.1"/>
    </source>
</evidence>
<dbReference type="EMBL" id="FNOS01000004">
    <property type="protein sequence ID" value="SDX97389.1"/>
    <property type="molecule type" value="Genomic_DNA"/>
</dbReference>
<feature type="compositionally biased region" description="Polar residues" evidence="7">
    <location>
        <begin position="12"/>
        <end position="22"/>
    </location>
</feature>
<keyword evidence="5" id="KW-0805">Transcription regulation</keyword>
<feature type="region of interest" description="Disordered" evidence="7">
    <location>
        <begin position="1"/>
        <end position="39"/>
    </location>
</feature>
<accession>A0A1H3G4S4</accession>
<evidence type="ECO:0000256" key="2">
    <source>
        <dbReference type="ARBA" id="ARBA00017823"/>
    </source>
</evidence>
<sequence length="95" mass="11022">MNRKEVSRMRINGTNQTNWNPYQKQAQQQKQVQAQPNQDRLEISDAAKSMQEAGKLPEARKERLEELKLQVENGTYKADPSVIARKMINFFSEGE</sequence>
<evidence type="ECO:0000313" key="10">
    <source>
        <dbReference type="Proteomes" id="UP000198647"/>
    </source>
</evidence>
<dbReference type="Proteomes" id="UP000198647">
    <property type="component" value="Unassembled WGS sequence"/>
</dbReference>
<evidence type="ECO:0000256" key="4">
    <source>
        <dbReference type="ARBA" id="ARBA00022795"/>
    </source>
</evidence>
<dbReference type="InterPro" id="IPR031316">
    <property type="entry name" value="FlgM_C"/>
</dbReference>
<reference evidence="9 10" key="1">
    <citation type="submission" date="2016-10" db="EMBL/GenBank/DDBJ databases">
        <authorList>
            <person name="Varghese N."/>
            <person name="Submissions S."/>
        </authorList>
    </citation>
    <scope>NUCLEOTIDE SEQUENCE [LARGE SCALE GENOMIC DNA]</scope>
    <source>
        <strain evidence="9 10">DSM 20748</strain>
    </source>
</reference>
<dbReference type="Pfam" id="PF04316">
    <property type="entry name" value="FlgM"/>
    <property type="match status" value="1"/>
</dbReference>
<feature type="domain" description="Anti-sigma-28 factor FlgM C-terminal" evidence="8">
    <location>
        <begin position="39"/>
        <end position="89"/>
    </location>
</feature>
<organism evidence="9 10">
    <name type="scientific">Salimicrobium album</name>
    <dbReference type="NCBI Taxonomy" id="50717"/>
    <lineage>
        <taxon>Bacteria</taxon>
        <taxon>Bacillati</taxon>
        <taxon>Bacillota</taxon>
        <taxon>Bacilli</taxon>
        <taxon>Bacillales</taxon>
        <taxon>Bacillaceae</taxon>
        <taxon>Salimicrobium</taxon>
    </lineage>
</organism>
<name>A0A1H3G4S4_9BACI</name>
<evidence type="ECO:0000259" key="8">
    <source>
        <dbReference type="Pfam" id="PF04316"/>
    </source>
</evidence>
<dbReference type="InterPro" id="IPR035890">
    <property type="entry name" value="Anti-sigma-28_factor_FlgM_sf"/>
</dbReference>
<protein>
    <recommendedName>
        <fullName evidence="2">Negative regulator of flagellin synthesis</fullName>
    </recommendedName>
</protein>
<dbReference type="InterPro" id="IPR007412">
    <property type="entry name" value="FlgM"/>
</dbReference>
<comment type="caution">
    <text evidence="9">The sequence shown here is derived from an EMBL/GenBank/DDBJ whole genome shotgun (WGS) entry which is preliminary data.</text>
</comment>
<evidence type="ECO:0000256" key="5">
    <source>
        <dbReference type="ARBA" id="ARBA00023015"/>
    </source>
</evidence>
<keyword evidence="6" id="KW-0804">Transcription</keyword>
<evidence type="ECO:0000256" key="6">
    <source>
        <dbReference type="ARBA" id="ARBA00023163"/>
    </source>
</evidence>
<dbReference type="SUPFAM" id="SSF101498">
    <property type="entry name" value="Anti-sigma factor FlgM"/>
    <property type="match status" value="1"/>
</dbReference>
<dbReference type="NCBIfam" id="TIGR03824">
    <property type="entry name" value="FlgM_jcvi"/>
    <property type="match status" value="1"/>
</dbReference>